<organism evidence="2 3">
    <name type="scientific">Pseudoponticoccus marisrubri</name>
    <dbReference type="NCBI Taxonomy" id="1685382"/>
    <lineage>
        <taxon>Bacteria</taxon>
        <taxon>Pseudomonadati</taxon>
        <taxon>Pseudomonadota</taxon>
        <taxon>Alphaproteobacteria</taxon>
        <taxon>Rhodobacterales</taxon>
        <taxon>Roseobacteraceae</taxon>
        <taxon>Pseudoponticoccus</taxon>
    </lineage>
</organism>
<feature type="transmembrane region" description="Helical" evidence="1">
    <location>
        <begin position="12"/>
        <end position="32"/>
    </location>
</feature>
<evidence type="ECO:0000313" key="3">
    <source>
        <dbReference type="Proteomes" id="UP000054396"/>
    </source>
</evidence>
<evidence type="ECO:0000256" key="1">
    <source>
        <dbReference type="SAM" id="Phobius"/>
    </source>
</evidence>
<keyword evidence="1" id="KW-1133">Transmembrane helix</keyword>
<keyword evidence="3" id="KW-1185">Reference proteome</keyword>
<protein>
    <recommendedName>
        <fullName evidence="4">DUF2244 domain-containing protein</fullName>
    </recommendedName>
</protein>
<comment type="caution">
    <text evidence="2">The sequence shown here is derived from an EMBL/GenBank/DDBJ whole genome shotgun (WGS) entry which is preliminary data.</text>
</comment>
<gene>
    <name evidence="2" type="ORF">AVJ23_06845</name>
</gene>
<evidence type="ECO:0000313" key="2">
    <source>
        <dbReference type="EMBL" id="KUF11475.1"/>
    </source>
</evidence>
<name>A0A0W7WLJ6_9RHOB</name>
<proteinExistence type="predicted"/>
<dbReference type="AlphaFoldDB" id="A0A0W7WLJ6"/>
<dbReference type="Proteomes" id="UP000054396">
    <property type="component" value="Unassembled WGS sequence"/>
</dbReference>
<reference evidence="2 3" key="1">
    <citation type="submission" date="2015-12" db="EMBL/GenBank/DDBJ databases">
        <authorList>
            <person name="Shamseldin A."/>
            <person name="Moawad H."/>
            <person name="Abd El-Rahim W.M."/>
            <person name="Sadowsky M.J."/>
        </authorList>
    </citation>
    <scope>NUCLEOTIDE SEQUENCE [LARGE SCALE GENOMIC DNA]</scope>
    <source>
        <strain evidence="2 3">SJ5A-1</strain>
    </source>
</reference>
<keyword evidence="1" id="KW-0472">Membrane</keyword>
<dbReference type="EMBL" id="LPXO01000003">
    <property type="protein sequence ID" value="KUF11475.1"/>
    <property type="molecule type" value="Genomic_DNA"/>
</dbReference>
<dbReference type="RefSeq" id="WP_058861420.1">
    <property type="nucleotide sequence ID" value="NZ_LPXO01000003.1"/>
</dbReference>
<keyword evidence="1" id="KW-0812">Transmembrane</keyword>
<sequence>MSPLQHEATGRTWTPALVLAVLWSGLLALWLLLEAAPWIVGLLALVTLPAASDFATARRAWLRLDAERLSWGSGRTQGEVALAQLDHVRFETRLDLSVRVRLVLPGGRRITLPQDALPPPKELTAALEARGIRCERHHFSLL</sequence>
<accession>A0A0W7WLJ6</accession>
<dbReference type="OrthoDB" id="7867097at2"/>
<feature type="transmembrane region" description="Helical" evidence="1">
    <location>
        <begin position="38"/>
        <end position="55"/>
    </location>
</feature>
<dbReference type="STRING" id="1685382.AVJ23_06845"/>
<evidence type="ECO:0008006" key="4">
    <source>
        <dbReference type="Google" id="ProtNLM"/>
    </source>
</evidence>